<dbReference type="EC" id="3.4.19.12" evidence="2"/>
<dbReference type="PANTHER" id="PTHR43982">
    <property type="entry name" value="UBIQUITIN CARBOXYL-TERMINAL HYDROLASE"/>
    <property type="match status" value="1"/>
</dbReference>
<comment type="catalytic activity">
    <reaction evidence="1">
        <text>Thiol-dependent hydrolysis of ester, thioester, amide, peptide and isopeptide bonds formed by the C-terminal Gly of ubiquitin (a 76-residue protein attached to proteins as an intracellular targeting signal).</text>
        <dbReference type="EC" id="3.4.19.12"/>
    </reaction>
</comment>
<feature type="compositionally biased region" description="Basic and acidic residues" evidence="7">
    <location>
        <begin position="992"/>
        <end position="1008"/>
    </location>
</feature>
<feature type="compositionally biased region" description="Polar residues" evidence="7">
    <location>
        <begin position="1009"/>
        <end position="1025"/>
    </location>
</feature>
<dbReference type="InterPro" id="IPR044635">
    <property type="entry name" value="UBP14-like"/>
</dbReference>
<dbReference type="GO" id="GO:0061136">
    <property type="term" value="P:regulation of proteasomal protein catabolic process"/>
    <property type="evidence" value="ECO:0007669"/>
    <property type="project" value="TreeGrafter"/>
</dbReference>
<dbReference type="PROSITE" id="PS00972">
    <property type="entry name" value="USP_1"/>
    <property type="match status" value="1"/>
</dbReference>
<dbReference type="OrthoDB" id="2420415at2759"/>
<dbReference type="Gene3D" id="3.90.70.10">
    <property type="entry name" value="Cysteine proteinases"/>
    <property type="match status" value="2"/>
</dbReference>
<evidence type="ECO:0000259" key="8">
    <source>
        <dbReference type="PROSITE" id="PS50235"/>
    </source>
</evidence>
<accession>A0A8S0W2Y3</accession>
<dbReference type="InterPro" id="IPR001394">
    <property type="entry name" value="Peptidase_C19_UCH"/>
</dbReference>
<dbReference type="InterPro" id="IPR025305">
    <property type="entry name" value="UCH_repeat_domain"/>
</dbReference>
<dbReference type="EMBL" id="CACVBS010000065">
    <property type="protein sequence ID" value="CAA7268045.1"/>
    <property type="molecule type" value="Genomic_DNA"/>
</dbReference>
<feature type="region of interest" description="Disordered" evidence="7">
    <location>
        <begin position="924"/>
        <end position="1058"/>
    </location>
</feature>
<evidence type="ECO:0000256" key="6">
    <source>
        <dbReference type="ARBA" id="ARBA00022807"/>
    </source>
</evidence>
<dbReference type="Pfam" id="PF13446">
    <property type="entry name" value="RPT"/>
    <property type="match status" value="2"/>
</dbReference>
<feature type="compositionally biased region" description="Acidic residues" evidence="7">
    <location>
        <begin position="84"/>
        <end position="97"/>
    </location>
</feature>
<evidence type="ECO:0000256" key="5">
    <source>
        <dbReference type="ARBA" id="ARBA00022801"/>
    </source>
</evidence>
<feature type="region of interest" description="Disordered" evidence="7">
    <location>
        <begin position="1"/>
        <end position="103"/>
    </location>
</feature>
<keyword evidence="6" id="KW-0788">Thiol protease</keyword>
<dbReference type="GO" id="GO:0043161">
    <property type="term" value="P:proteasome-mediated ubiquitin-dependent protein catabolic process"/>
    <property type="evidence" value="ECO:0007669"/>
    <property type="project" value="InterPro"/>
</dbReference>
<organism evidence="9 10">
    <name type="scientific">Cyclocybe aegerita</name>
    <name type="common">Black poplar mushroom</name>
    <name type="synonym">Agrocybe aegerita</name>
    <dbReference type="NCBI Taxonomy" id="1973307"/>
    <lineage>
        <taxon>Eukaryota</taxon>
        <taxon>Fungi</taxon>
        <taxon>Dikarya</taxon>
        <taxon>Basidiomycota</taxon>
        <taxon>Agaricomycotina</taxon>
        <taxon>Agaricomycetes</taxon>
        <taxon>Agaricomycetidae</taxon>
        <taxon>Agaricales</taxon>
        <taxon>Agaricineae</taxon>
        <taxon>Bolbitiaceae</taxon>
        <taxon>Cyclocybe</taxon>
    </lineage>
</organism>
<feature type="compositionally biased region" description="Polar residues" evidence="7">
    <location>
        <begin position="952"/>
        <end position="963"/>
    </location>
</feature>
<name>A0A8S0W2Y3_CYCAE</name>
<dbReference type="GO" id="GO:0004843">
    <property type="term" value="F:cysteine-type deubiquitinase activity"/>
    <property type="evidence" value="ECO:0007669"/>
    <property type="project" value="UniProtKB-EC"/>
</dbReference>
<evidence type="ECO:0000256" key="1">
    <source>
        <dbReference type="ARBA" id="ARBA00000707"/>
    </source>
</evidence>
<dbReference type="Proteomes" id="UP000467700">
    <property type="component" value="Unassembled WGS sequence"/>
</dbReference>
<evidence type="ECO:0000313" key="10">
    <source>
        <dbReference type="Proteomes" id="UP000467700"/>
    </source>
</evidence>
<sequence>MDNPEAPKARRPLPTPGASASQRPNTPILTSSPVPASSFYASSKPPPLPSRPRNPGSTHTAYVPPSTDPPRYASPTPGYREPELITEDSFQDDDDVPDLIPQTDTWNAHENWHQNSDWANQPSWDAQDTSGWNGVPSSSNTGLDFDAMDYLNSNRIDQEFTIDGRANREEINWWNPEERAKHNRPGPGILPPILAEELHDPNHSLFSVNVSTPSIALSVSHSSSSGVQSSPGALSSSSTSASEAPQPSETEVRKAVPHPNAYYCPKENGWIILSWKPSSVAPPLARSYHEGANPPLPDQARRRRTASCIEDGEQPFGKMNKTHHFHKYERAVDSHKLTPPFRRDEWQSLENVKQKRRVGAIMNSNLDISAMGADSLDESTEDAAEDEGRLLDLYVCCQCSFYCVASGVIPGVIPRKHIEELIRDKKGHPPVGKTPEQAVATAFETFLTAIENKMWKGNNRMIKVTSSGFQAKVGWNPNIKRMFEILGFMEETLERDSTLKPPSIDASSPCGKLNRRKLLRAWVEIGAWLSDYKRVHASHFKEAKEFKLYVQLDSAREMYQSAVGAHPDQIPRGGLSESMLDAVGHLHASWTGLGLTPTTYSCELLAFAYLAQCRCDPAGTPKYFTHFTNILKQLQEYGSCPPALQELLVMEQSRERFTLEDISTAAAQLGFGSENPLAVEYDEDIPDDFVENAWRDCVKRSWRDHEHGTENHRLANEAFRILAESRGSVRLRTVWENGKNKFMNPDKAYDTLEVPKDVEDYMLITVYSMRLEETPTQLDKMREAMTVIAEVRDSGRLRQFVATGVDPGEIIAPTRPDLPRGLNQLGNTCYLNSLLQYFYTIKELREAVLPMSKLDLKALADEKLTDEDLKRHRVGGRLVTRREIIRSRKFINQLADLFYNLEYCETAAVTPTIELAKLALVTSRDEEEDEVDRGGTDSSNDTDATLVEDGPSRSSFHPTQSPGKSVLGKRPRDIDRQRSQMDVDSPISQSPPEKDGFVVVSFKEKSSEPHSPTHSRTDASSSKVYSTDEDGDVRMAAPSPQKPSPPPRKRAEASDSTMMFGKQHDVAECMDNCMFQIETALLRFDDISETQDKTSVVKRLFYGKIRQRLTSTESRSSIHEKEDLFSHLPVNVTNDGVDIYDGLSGYFDDMVEYEGRKARMEVTLVDLPPLLQIQLQRVQFNRETLQPYKSQAYVKFGENLYMDRFMDTADPAKKSKSKAIQAELTACRERVRLLVEGKDTPYASSLEHTRNFLSGLKAQTVSGIDDDLLQQMGDEQNRVRGEIDHLRARVDKLKDELEAIWRDSTEVAYELTSVFIHRGSSPSWGHYFFYSRHLPGSPDSWFKYNDSDVSVVSKEEVLADTTGSTANPYLLVFARKGSDVVDTVKRFDLSQLDSA</sequence>
<proteinExistence type="predicted"/>
<dbReference type="InterPro" id="IPR018200">
    <property type="entry name" value="USP_CS"/>
</dbReference>
<dbReference type="InterPro" id="IPR028889">
    <property type="entry name" value="USP"/>
</dbReference>
<feature type="compositionally biased region" description="Basic and acidic residues" evidence="7">
    <location>
        <begin position="970"/>
        <end position="981"/>
    </location>
</feature>
<evidence type="ECO:0000256" key="7">
    <source>
        <dbReference type="SAM" id="MobiDB-lite"/>
    </source>
</evidence>
<dbReference type="SUPFAM" id="SSF54001">
    <property type="entry name" value="Cysteine proteinases"/>
    <property type="match status" value="1"/>
</dbReference>
<feature type="domain" description="USP" evidence="8">
    <location>
        <begin position="820"/>
        <end position="1376"/>
    </location>
</feature>
<dbReference type="GO" id="GO:0016579">
    <property type="term" value="P:protein deubiquitination"/>
    <property type="evidence" value="ECO:0007669"/>
    <property type="project" value="InterPro"/>
</dbReference>
<comment type="caution">
    <text evidence="9">The sequence shown here is derived from an EMBL/GenBank/DDBJ whole genome shotgun (WGS) entry which is preliminary data.</text>
</comment>
<dbReference type="InterPro" id="IPR038765">
    <property type="entry name" value="Papain-like_cys_pep_sf"/>
</dbReference>
<protein>
    <recommendedName>
        <fullName evidence="2">ubiquitinyl hydrolase 1</fullName>
        <ecNumber evidence="2">3.4.19.12</ecNumber>
    </recommendedName>
</protein>
<feature type="region of interest" description="Disordered" evidence="7">
    <location>
        <begin position="220"/>
        <end position="254"/>
    </location>
</feature>
<keyword evidence="4" id="KW-0833">Ubl conjugation pathway</keyword>
<dbReference type="PROSITE" id="PS50235">
    <property type="entry name" value="USP_3"/>
    <property type="match status" value="1"/>
</dbReference>
<dbReference type="CDD" id="cd02666">
    <property type="entry name" value="Peptidase_C19J"/>
    <property type="match status" value="1"/>
</dbReference>
<feature type="compositionally biased region" description="Low complexity" evidence="7">
    <location>
        <begin position="220"/>
        <end position="249"/>
    </location>
</feature>
<evidence type="ECO:0000256" key="4">
    <source>
        <dbReference type="ARBA" id="ARBA00022786"/>
    </source>
</evidence>
<dbReference type="PANTHER" id="PTHR43982:SF6">
    <property type="entry name" value="UBIQUITIN CARBOXYL-TERMINAL HYDROLASE 2-RELATED"/>
    <property type="match status" value="1"/>
</dbReference>
<feature type="compositionally biased region" description="Polar residues" evidence="7">
    <location>
        <begin position="18"/>
        <end position="41"/>
    </location>
</feature>
<dbReference type="PROSITE" id="PS00973">
    <property type="entry name" value="USP_2"/>
    <property type="match status" value="1"/>
</dbReference>
<evidence type="ECO:0000256" key="2">
    <source>
        <dbReference type="ARBA" id="ARBA00012759"/>
    </source>
</evidence>
<dbReference type="Pfam" id="PF00443">
    <property type="entry name" value="UCH"/>
    <property type="match status" value="1"/>
</dbReference>
<reference evidence="9 10" key="1">
    <citation type="submission" date="2020-01" db="EMBL/GenBank/DDBJ databases">
        <authorList>
            <person name="Gupta K D."/>
        </authorList>
    </citation>
    <scope>NUCLEOTIDE SEQUENCE [LARGE SCALE GENOMIC DNA]</scope>
</reference>
<dbReference type="GO" id="GO:0070628">
    <property type="term" value="F:proteasome binding"/>
    <property type="evidence" value="ECO:0007669"/>
    <property type="project" value="TreeGrafter"/>
</dbReference>
<keyword evidence="3" id="KW-0645">Protease</keyword>
<evidence type="ECO:0000256" key="3">
    <source>
        <dbReference type="ARBA" id="ARBA00022670"/>
    </source>
</evidence>
<keyword evidence="5" id="KW-0378">Hydrolase</keyword>
<keyword evidence="10" id="KW-1185">Reference proteome</keyword>
<feature type="compositionally biased region" description="Polar residues" evidence="7">
    <location>
        <begin position="982"/>
        <end position="991"/>
    </location>
</feature>
<evidence type="ECO:0000313" key="9">
    <source>
        <dbReference type="EMBL" id="CAA7268045.1"/>
    </source>
</evidence>
<gene>
    <name evidence="9" type="ORF">AAE3_LOCUS10277</name>
</gene>